<organism evidence="1 2">
    <name type="scientific">Sulfobacillus harzensis</name>
    <dbReference type="NCBI Taxonomy" id="2729629"/>
    <lineage>
        <taxon>Bacteria</taxon>
        <taxon>Bacillati</taxon>
        <taxon>Bacillota</taxon>
        <taxon>Clostridia</taxon>
        <taxon>Eubacteriales</taxon>
        <taxon>Clostridiales Family XVII. Incertae Sedis</taxon>
        <taxon>Sulfobacillus</taxon>
    </lineage>
</organism>
<dbReference type="EMBL" id="JABBVZ010000114">
    <property type="protein sequence ID" value="NMP24475.1"/>
    <property type="molecule type" value="Genomic_DNA"/>
</dbReference>
<dbReference type="AlphaFoldDB" id="A0A7Y0L759"/>
<proteinExistence type="predicted"/>
<evidence type="ECO:0000313" key="1">
    <source>
        <dbReference type="EMBL" id="NMP24475.1"/>
    </source>
</evidence>
<accession>A0A7Y0L759</accession>
<comment type="caution">
    <text evidence="1">The sequence shown here is derived from an EMBL/GenBank/DDBJ whole genome shotgun (WGS) entry which is preliminary data.</text>
</comment>
<dbReference type="Proteomes" id="UP000533476">
    <property type="component" value="Unassembled WGS sequence"/>
</dbReference>
<keyword evidence="2" id="KW-1185">Reference proteome</keyword>
<dbReference type="RefSeq" id="WP_169102623.1">
    <property type="nucleotide sequence ID" value="NZ_JABBVZ010000114.1"/>
</dbReference>
<evidence type="ECO:0000313" key="2">
    <source>
        <dbReference type="Proteomes" id="UP000533476"/>
    </source>
</evidence>
<reference evidence="1 2" key="1">
    <citation type="submission" date="2020-04" db="EMBL/GenBank/DDBJ databases">
        <authorList>
            <person name="Zhang R."/>
            <person name="Schippers A."/>
        </authorList>
    </citation>
    <scope>NUCLEOTIDE SEQUENCE [LARGE SCALE GENOMIC DNA]</scope>
    <source>
        <strain evidence="1 2">DSM 109850</strain>
    </source>
</reference>
<gene>
    <name evidence="1" type="ORF">HIJ39_19315</name>
</gene>
<sequence length="122" mass="14087">MYDRLVRDQDDQGIVQRELNAVNPDEPRWWWVLHGSRSHWWLEIHDDRIPELAGKAYYLDPMGDPSFFPTATSILETDDELNTFLVSIVTAMDEHLLGQTEALRAYKDAPNAIPWIHTDGAP</sequence>
<protein>
    <submittedName>
        <fullName evidence="1">Uncharacterized protein</fullName>
    </submittedName>
</protein>
<name>A0A7Y0L759_9FIRM</name>